<sequence>MGTVQNSAVAVAVIPSRLRSRPSASAAVGRSSGRQTIMVRTVAGTRMAAPAAVAGADEAAGRGDGEAALGRAVASVASAARARLP</sequence>
<reference evidence="1" key="2">
    <citation type="submission" date="2020-09" db="EMBL/GenBank/DDBJ databases">
        <authorList>
            <person name="Sun Q."/>
            <person name="Ohkuma M."/>
        </authorList>
    </citation>
    <scope>NUCLEOTIDE SEQUENCE</scope>
    <source>
        <strain evidence="1">JCM 3091</strain>
    </source>
</reference>
<evidence type="ECO:0000313" key="2">
    <source>
        <dbReference type="Proteomes" id="UP000662200"/>
    </source>
</evidence>
<gene>
    <name evidence="1" type="ORF">GCM10010124_31550</name>
</gene>
<dbReference type="EMBL" id="BMQC01000011">
    <property type="protein sequence ID" value="GGK36576.1"/>
    <property type="molecule type" value="Genomic_DNA"/>
</dbReference>
<dbReference type="AlphaFoldDB" id="A0A8J3BSM1"/>
<keyword evidence="2" id="KW-1185">Reference proteome</keyword>
<accession>A0A8J3BSM1</accession>
<reference evidence="1" key="1">
    <citation type="journal article" date="2014" name="Int. J. Syst. Evol. Microbiol.">
        <title>Complete genome sequence of Corynebacterium casei LMG S-19264T (=DSM 44701T), isolated from a smear-ripened cheese.</title>
        <authorList>
            <consortium name="US DOE Joint Genome Institute (JGI-PGF)"/>
            <person name="Walter F."/>
            <person name="Albersmeier A."/>
            <person name="Kalinowski J."/>
            <person name="Ruckert C."/>
        </authorList>
    </citation>
    <scope>NUCLEOTIDE SEQUENCE</scope>
    <source>
        <strain evidence="1">JCM 3091</strain>
    </source>
</reference>
<dbReference type="Proteomes" id="UP000662200">
    <property type="component" value="Unassembled WGS sequence"/>
</dbReference>
<name>A0A8J3BSM1_9ACTN</name>
<evidence type="ECO:0000313" key="1">
    <source>
        <dbReference type="EMBL" id="GGK36576.1"/>
    </source>
</evidence>
<organism evidence="1 2">
    <name type="scientific">Pilimelia terevasa</name>
    <dbReference type="NCBI Taxonomy" id="53372"/>
    <lineage>
        <taxon>Bacteria</taxon>
        <taxon>Bacillati</taxon>
        <taxon>Actinomycetota</taxon>
        <taxon>Actinomycetes</taxon>
        <taxon>Micromonosporales</taxon>
        <taxon>Micromonosporaceae</taxon>
        <taxon>Pilimelia</taxon>
    </lineage>
</organism>
<comment type="caution">
    <text evidence="1">The sequence shown here is derived from an EMBL/GenBank/DDBJ whole genome shotgun (WGS) entry which is preliminary data.</text>
</comment>
<proteinExistence type="predicted"/>
<protein>
    <submittedName>
        <fullName evidence="1">Uncharacterized protein</fullName>
    </submittedName>
</protein>